<evidence type="ECO:0000313" key="1">
    <source>
        <dbReference type="EMBL" id="TVU46308.1"/>
    </source>
</evidence>
<accession>A0A5J9WDP8</accession>
<name>A0A5J9WDP8_9POAL</name>
<dbReference type="EMBL" id="RWGY01000004">
    <property type="protein sequence ID" value="TVU46308.1"/>
    <property type="molecule type" value="Genomic_DNA"/>
</dbReference>
<keyword evidence="2" id="KW-1185">Reference proteome</keyword>
<dbReference type="Proteomes" id="UP000324897">
    <property type="component" value="Chromosome 5"/>
</dbReference>
<comment type="caution">
    <text evidence="1">The sequence shown here is derived from an EMBL/GenBank/DDBJ whole genome shotgun (WGS) entry which is preliminary data.</text>
</comment>
<sequence length="67" mass="7585">MPPIAVYRAYRLEVATGSEQSRTNSISWTPYAQLIHVYKVQTEIDLFYCVLLNAAASSRSTYQNEAP</sequence>
<feature type="non-terminal residue" evidence="1">
    <location>
        <position position="1"/>
    </location>
</feature>
<protein>
    <submittedName>
        <fullName evidence="1">Uncharacterized protein</fullName>
    </submittedName>
</protein>
<dbReference type="AlphaFoldDB" id="A0A5J9WDP8"/>
<gene>
    <name evidence="1" type="ORF">EJB05_05834</name>
</gene>
<organism evidence="1 2">
    <name type="scientific">Eragrostis curvula</name>
    <name type="common">weeping love grass</name>
    <dbReference type="NCBI Taxonomy" id="38414"/>
    <lineage>
        <taxon>Eukaryota</taxon>
        <taxon>Viridiplantae</taxon>
        <taxon>Streptophyta</taxon>
        <taxon>Embryophyta</taxon>
        <taxon>Tracheophyta</taxon>
        <taxon>Spermatophyta</taxon>
        <taxon>Magnoliopsida</taxon>
        <taxon>Liliopsida</taxon>
        <taxon>Poales</taxon>
        <taxon>Poaceae</taxon>
        <taxon>PACMAD clade</taxon>
        <taxon>Chloridoideae</taxon>
        <taxon>Eragrostideae</taxon>
        <taxon>Eragrostidinae</taxon>
        <taxon>Eragrostis</taxon>
    </lineage>
</organism>
<dbReference type="Gramene" id="TVU46308">
    <property type="protein sequence ID" value="TVU46308"/>
    <property type="gene ID" value="EJB05_05834"/>
</dbReference>
<evidence type="ECO:0000313" key="2">
    <source>
        <dbReference type="Proteomes" id="UP000324897"/>
    </source>
</evidence>
<reference evidence="1 2" key="1">
    <citation type="journal article" date="2019" name="Sci. Rep.">
        <title>A high-quality genome of Eragrostis curvula grass provides insights into Poaceae evolution and supports new strategies to enhance forage quality.</title>
        <authorList>
            <person name="Carballo J."/>
            <person name="Santos B.A.C.M."/>
            <person name="Zappacosta D."/>
            <person name="Garbus I."/>
            <person name="Selva J.P."/>
            <person name="Gallo C.A."/>
            <person name="Diaz A."/>
            <person name="Albertini E."/>
            <person name="Caccamo M."/>
            <person name="Echenique V."/>
        </authorList>
    </citation>
    <scope>NUCLEOTIDE SEQUENCE [LARGE SCALE GENOMIC DNA]</scope>
    <source>
        <strain evidence="2">cv. Victoria</strain>
        <tissue evidence="1">Leaf</tissue>
    </source>
</reference>
<proteinExistence type="predicted"/>